<dbReference type="KEGG" id="spph:KFK14_04640"/>
<dbReference type="SUPFAM" id="SSF54637">
    <property type="entry name" value="Thioesterase/thiol ester dehydrase-isomerase"/>
    <property type="match status" value="1"/>
</dbReference>
<dbReference type="AlphaFoldDB" id="A0A975K8G0"/>
<evidence type="ECO:0000256" key="1">
    <source>
        <dbReference type="ARBA" id="ARBA00008324"/>
    </source>
</evidence>
<feature type="domain" description="Thioesterase" evidence="3">
    <location>
        <begin position="73"/>
        <end position="150"/>
    </location>
</feature>
<dbReference type="PANTHER" id="PTHR21660">
    <property type="entry name" value="THIOESTERASE SUPERFAMILY MEMBER-RELATED"/>
    <property type="match status" value="1"/>
</dbReference>
<dbReference type="GO" id="GO:0047617">
    <property type="term" value="F:fatty acyl-CoA hydrolase activity"/>
    <property type="evidence" value="ECO:0007669"/>
    <property type="project" value="InterPro"/>
</dbReference>
<gene>
    <name evidence="4" type="ORF">KFK14_04640</name>
</gene>
<proteinExistence type="inferred from homology"/>
<evidence type="ECO:0000256" key="2">
    <source>
        <dbReference type="ARBA" id="ARBA00022801"/>
    </source>
</evidence>
<sequence length="162" mass="17483">MTSRSRSYEYSVVDMSRPPLADRSGVEFFKGLQDGSIPEQPITQTVGWDIDVVEKGYLSLLFEPKDYLLHAAGLVHGGVMATLLDSAMSGAVMTTLEKGQGCTTIQLNISPVRGIRADAPRLRIEGRVVHGGRQTGVATGTIKDEEGRLYAHGSASCLIFKT</sequence>
<dbReference type="Proteomes" id="UP000681425">
    <property type="component" value="Chromosome"/>
</dbReference>
<dbReference type="NCBIfam" id="TIGR00369">
    <property type="entry name" value="unchar_dom_1"/>
    <property type="match status" value="1"/>
</dbReference>
<dbReference type="RefSeq" id="WP_212610039.1">
    <property type="nucleotide sequence ID" value="NZ_CP073910.1"/>
</dbReference>
<reference evidence="4" key="1">
    <citation type="submission" date="2021-04" db="EMBL/GenBank/DDBJ databases">
        <title>Isolation of p-tert-butylphenol degrading bacteria Sphingobium phenoxybenzoativorans Tas13 from active sludge.</title>
        <authorList>
            <person name="Li Y."/>
        </authorList>
    </citation>
    <scope>NUCLEOTIDE SEQUENCE</scope>
    <source>
        <strain evidence="4">Tas13</strain>
    </source>
</reference>
<comment type="similarity">
    <text evidence="1">Belongs to the thioesterase PaaI family.</text>
</comment>
<dbReference type="InterPro" id="IPR006683">
    <property type="entry name" value="Thioestr_dom"/>
</dbReference>
<protein>
    <submittedName>
        <fullName evidence="4">PaaI family thioesterase</fullName>
    </submittedName>
</protein>
<accession>A0A975K8G0</accession>
<name>A0A975K8G0_9SPHN</name>
<dbReference type="CDD" id="cd03443">
    <property type="entry name" value="PaaI_thioesterase"/>
    <property type="match status" value="1"/>
</dbReference>
<keyword evidence="2" id="KW-0378">Hydrolase</keyword>
<dbReference type="Gene3D" id="3.10.129.10">
    <property type="entry name" value="Hotdog Thioesterase"/>
    <property type="match status" value="1"/>
</dbReference>
<evidence type="ECO:0000313" key="5">
    <source>
        <dbReference type="Proteomes" id="UP000681425"/>
    </source>
</evidence>
<dbReference type="EMBL" id="CP073910">
    <property type="protein sequence ID" value="QUT06735.1"/>
    <property type="molecule type" value="Genomic_DNA"/>
</dbReference>
<dbReference type="Pfam" id="PF03061">
    <property type="entry name" value="4HBT"/>
    <property type="match status" value="1"/>
</dbReference>
<dbReference type="PANTHER" id="PTHR21660:SF1">
    <property type="entry name" value="ACYL-COENZYME A THIOESTERASE 13"/>
    <property type="match status" value="1"/>
</dbReference>
<keyword evidence="5" id="KW-1185">Reference proteome</keyword>
<dbReference type="InterPro" id="IPR003736">
    <property type="entry name" value="PAAI_dom"/>
</dbReference>
<evidence type="ECO:0000313" key="4">
    <source>
        <dbReference type="EMBL" id="QUT06735.1"/>
    </source>
</evidence>
<organism evidence="4 5">
    <name type="scientific">Sphingobium phenoxybenzoativorans</name>
    <dbReference type="NCBI Taxonomy" id="1592790"/>
    <lineage>
        <taxon>Bacteria</taxon>
        <taxon>Pseudomonadati</taxon>
        <taxon>Pseudomonadota</taxon>
        <taxon>Alphaproteobacteria</taxon>
        <taxon>Sphingomonadales</taxon>
        <taxon>Sphingomonadaceae</taxon>
        <taxon>Sphingobium</taxon>
    </lineage>
</organism>
<dbReference type="InterPro" id="IPR029069">
    <property type="entry name" value="HotDog_dom_sf"/>
</dbReference>
<evidence type="ECO:0000259" key="3">
    <source>
        <dbReference type="Pfam" id="PF03061"/>
    </source>
</evidence>
<dbReference type="InterPro" id="IPR039298">
    <property type="entry name" value="ACOT13"/>
</dbReference>